<evidence type="ECO:0000256" key="5">
    <source>
        <dbReference type="ARBA" id="ARBA00023150"/>
    </source>
</evidence>
<evidence type="ECO:0000256" key="3">
    <source>
        <dbReference type="ARBA" id="ARBA00011950"/>
    </source>
</evidence>
<dbReference type="Pfam" id="PF02391">
    <property type="entry name" value="MoaE"/>
    <property type="match status" value="1"/>
</dbReference>
<dbReference type="Gene3D" id="3.90.1170.40">
    <property type="entry name" value="Molybdopterin biosynthesis MoaE subunit"/>
    <property type="match status" value="1"/>
</dbReference>
<dbReference type="InterPro" id="IPR003448">
    <property type="entry name" value="Mopterin_biosynth_MoaE"/>
</dbReference>
<evidence type="ECO:0000256" key="9">
    <source>
        <dbReference type="ARBA" id="ARBA00030407"/>
    </source>
</evidence>
<name>A0A1I3XEE8_9HYPH</name>
<evidence type="ECO:0000256" key="4">
    <source>
        <dbReference type="ARBA" id="ARBA00013858"/>
    </source>
</evidence>
<reference evidence="13 14" key="1">
    <citation type="submission" date="2016-10" db="EMBL/GenBank/DDBJ databases">
        <authorList>
            <person name="de Groot N.N."/>
        </authorList>
    </citation>
    <scope>NUCLEOTIDE SEQUENCE [LARGE SCALE GENOMIC DNA]</scope>
    <source>
        <strain evidence="13 14">NE2</strain>
    </source>
</reference>
<comment type="subunit">
    <text evidence="7">Heterotetramer of 2 MoaD subunits and 2 MoaE subunits. Also stable as homodimer. The enzyme changes between these two forms during catalysis.</text>
</comment>
<evidence type="ECO:0000256" key="11">
    <source>
        <dbReference type="ARBA" id="ARBA00032474"/>
    </source>
</evidence>
<dbReference type="EMBL" id="FOSN01000003">
    <property type="protein sequence ID" value="SFK17885.1"/>
    <property type="molecule type" value="Genomic_DNA"/>
</dbReference>
<dbReference type="SUPFAM" id="SSF54690">
    <property type="entry name" value="Molybdopterin synthase subunit MoaE"/>
    <property type="match status" value="1"/>
</dbReference>
<evidence type="ECO:0000313" key="13">
    <source>
        <dbReference type="EMBL" id="SFK17885.1"/>
    </source>
</evidence>
<comment type="similarity">
    <text evidence="2">Belongs to the MoaE family.</text>
</comment>
<dbReference type="EC" id="2.8.1.12" evidence="3"/>
<sequence length="176" mass="18610">MAAVSIVKVQQESFDAAAESAALISGRTDLGAVVTFTGLCRDEGGALAALEIEYYPGMAEAEISRIVDEAIARWPIAGAIVVHRHGLIKAGEPIVLVATASAHRDAAFSAASFLMDYLKTRAPFWKKQHLTDDPSGEFAVIRAGAADSKKESDHKLLSGWVEAEAKDEAAAGKWSG</sequence>
<dbReference type="AlphaFoldDB" id="A0A1I3XEE8"/>
<comment type="function">
    <text evidence="6">Converts molybdopterin precursor Z into molybdopterin. This requires the incorporation of two sulfur atoms into precursor Z to generate a dithiolene group. The sulfur is provided by MoaD.</text>
</comment>
<dbReference type="GO" id="GO:0030366">
    <property type="term" value="F:molybdopterin synthase activity"/>
    <property type="evidence" value="ECO:0007669"/>
    <property type="project" value="UniProtKB-EC"/>
</dbReference>
<evidence type="ECO:0000256" key="2">
    <source>
        <dbReference type="ARBA" id="ARBA00005426"/>
    </source>
</evidence>
<dbReference type="STRING" id="1612308.SAMN05444581_10366"/>
<proteinExistence type="inferred from homology"/>
<dbReference type="Proteomes" id="UP000198755">
    <property type="component" value="Unassembled WGS sequence"/>
</dbReference>
<dbReference type="PANTHER" id="PTHR23404">
    <property type="entry name" value="MOLYBDOPTERIN SYNTHASE RELATED"/>
    <property type="match status" value="1"/>
</dbReference>
<dbReference type="UniPathway" id="UPA00344"/>
<dbReference type="OrthoDB" id="9803224at2"/>
<evidence type="ECO:0000256" key="10">
    <source>
        <dbReference type="ARBA" id="ARBA00030781"/>
    </source>
</evidence>
<evidence type="ECO:0000256" key="12">
    <source>
        <dbReference type="ARBA" id="ARBA00049878"/>
    </source>
</evidence>
<keyword evidence="14" id="KW-1185">Reference proteome</keyword>
<accession>A0A1I3XEE8</accession>
<dbReference type="CDD" id="cd00756">
    <property type="entry name" value="MoaE"/>
    <property type="match status" value="1"/>
</dbReference>
<comment type="catalytic activity">
    <reaction evidence="12">
        <text>2 [molybdopterin-synthase sulfur-carrier protein]-C-terminal-Gly-aminoethanethioate + cyclic pyranopterin phosphate + H2O = molybdopterin + 2 [molybdopterin-synthase sulfur-carrier protein]-C-terminal Gly-Gly + 2 H(+)</text>
        <dbReference type="Rhea" id="RHEA:26333"/>
        <dbReference type="Rhea" id="RHEA-COMP:12202"/>
        <dbReference type="Rhea" id="RHEA-COMP:19907"/>
        <dbReference type="ChEBI" id="CHEBI:15377"/>
        <dbReference type="ChEBI" id="CHEBI:15378"/>
        <dbReference type="ChEBI" id="CHEBI:58698"/>
        <dbReference type="ChEBI" id="CHEBI:59648"/>
        <dbReference type="ChEBI" id="CHEBI:90778"/>
        <dbReference type="ChEBI" id="CHEBI:232372"/>
        <dbReference type="EC" id="2.8.1.12"/>
    </reaction>
</comment>
<organism evidence="13 14">
    <name type="scientific">Methylocapsa palsarum</name>
    <dbReference type="NCBI Taxonomy" id="1612308"/>
    <lineage>
        <taxon>Bacteria</taxon>
        <taxon>Pseudomonadati</taxon>
        <taxon>Pseudomonadota</taxon>
        <taxon>Alphaproteobacteria</taxon>
        <taxon>Hyphomicrobiales</taxon>
        <taxon>Beijerinckiaceae</taxon>
        <taxon>Methylocapsa</taxon>
    </lineage>
</organism>
<evidence type="ECO:0000256" key="7">
    <source>
        <dbReference type="ARBA" id="ARBA00026066"/>
    </source>
</evidence>
<dbReference type="InterPro" id="IPR036563">
    <property type="entry name" value="MoaE_sf"/>
</dbReference>
<dbReference type="RefSeq" id="WP_091679127.1">
    <property type="nucleotide sequence ID" value="NZ_FOSN01000003.1"/>
</dbReference>
<keyword evidence="5" id="KW-0501">Molybdenum cofactor biosynthesis</keyword>
<evidence type="ECO:0000256" key="1">
    <source>
        <dbReference type="ARBA" id="ARBA00005046"/>
    </source>
</evidence>
<gene>
    <name evidence="13" type="ORF">SAMN05444581_10366</name>
</gene>
<protein>
    <recommendedName>
        <fullName evidence="4">Molybdopterin synthase catalytic subunit</fullName>
        <ecNumber evidence="3">2.8.1.12</ecNumber>
    </recommendedName>
    <alternativeName>
        <fullName evidence="10">MPT synthase subunit 2</fullName>
    </alternativeName>
    <alternativeName>
        <fullName evidence="8">Molybdenum cofactor biosynthesis protein E</fullName>
    </alternativeName>
    <alternativeName>
        <fullName evidence="9">Molybdopterin-converting factor large subunit</fullName>
    </alternativeName>
    <alternativeName>
        <fullName evidence="11">Molybdopterin-converting factor subunit 2</fullName>
    </alternativeName>
</protein>
<evidence type="ECO:0000256" key="8">
    <source>
        <dbReference type="ARBA" id="ARBA00029745"/>
    </source>
</evidence>
<evidence type="ECO:0000313" key="14">
    <source>
        <dbReference type="Proteomes" id="UP000198755"/>
    </source>
</evidence>
<comment type="pathway">
    <text evidence="1">Cofactor biosynthesis; molybdopterin biosynthesis.</text>
</comment>
<dbReference type="GO" id="GO:0006777">
    <property type="term" value="P:Mo-molybdopterin cofactor biosynthetic process"/>
    <property type="evidence" value="ECO:0007669"/>
    <property type="project" value="UniProtKB-KW"/>
</dbReference>
<evidence type="ECO:0000256" key="6">
    <source>
        <dbReference type="ARBA" id="ARBA00025448"/>
    </source>
</evidence>